<keyword evidence="6 11" id="KW-1133">Transmembrane helix</keyword>
<comment type="similarity">
    <text evidence="10">Belongs to the binding-protein-dependent transport system permease family. OppBC subfamily.</text>
</comment>
<dbReference type="NCBIfam" id="NF045470">
    <property type="entry name" value="Opp2B"/>
    <property type="match status" value="1"/>
</dbReference>
<name>A0A932HYA4_UNCTE</name>
<evidence type="ECO:0000256" key="6">
    <source>
        <dbReference type="ARBA" id="ARBA00022989"/>
    </source>
</evidence>
<evidence type="ECO:0000256" key="10">
    <source>
        <dbReference type="ARBA" id="ARBA00024202"/>
    </source>
</evidence>
<dbReference type="PANTHER" id="PTHR43163:SF6">
    <property type="entry name" value="DIPEPTIDE TRANSPORT SYSTEM PERMEASE PROTEIN DPPB-RELATED"/>
    <property type="match status" value="1"/>
</dbReference>
<dbReference type="InterPro" id="IPR035906">
    <property type="entry name" value="MetI-like_sf"/>
</dbReference>
<evidence type="ECO:0000256" key="4">
    <source>
        <dbReference type="ARBA" id="ARBA00022596"/>
    </source>
</evidence>
<keyword evidence="9 11" id="KW-0472">Membrane</keyword>
<dbReference type="AlphaFoldDB" id="A0A932HYA4"/>
<evidence type="ECO:0000313" key="14">
    <source>
        <dbReference type="Proteomes" id="UP000782312"/>
    </source>
</evidence>
<feature type="transmembrane region" description="Helical" evidence="11">
    <location>
        <begin position="168"/>
        <end position="188"/>
    </location>
</feature>
<feature type="transmembrane region" description="Helical" evidence="11">
    <location>
        <begin position="227"/>
        <end position="253"/>
    </location>
</feature>
<dbReference type="InterPro" id="IPR000515">
    <property type="entry name" value="MetI-like"/>
</dbReference>
<evidence type="ECO:0000256" key="9">
    <source>
        <dbReference type="ARBA" id="ARBA00023136"/>
    </source>
</evidence>
<dbReference type="Gene3D" id="1.10.3720.10">
    <property type="entry name" value="MetI-like"/>
    <property type="match status" value="1"/>
</dbReference>
<keyword evidence="8" id="KW-0921">Nickel transport</keyword>
<dbReference type="CDD" id="cd06261">
    <property type="entry name" value="TM_PBP2"/>
    <property type="match status" value="1"/>
</dbReference>
<keyword evidence="4" id="KW-0533">Nickel</keyword>
<evidence type="ECO:0000256" key="1">
    <source>
        <dbReference type="ARBA" id="ARBA00004651"/>
    </source>
</evidence>
<dbReference type="GO" id="GO:0015099">
    <property type="term" value="F:nickel cation transmembrane transporter activity"/>
    <property type="evidence" value="ECO:0007669"/>
    <property type="project" value="InterPro"/>
</dbReference>
<gene>
    <name evidence="13" type="ORF">HYZ11_02165</name>
</gene>
<keyword evidence="3" id="KW-1003">Cell membrane</keyword>
<comment type="caution">
    <text evidence="13">The sequence shown here is derived from an EMBL/GenBank/DDBJ whole genome shotgun (WGS) entry which is preliminary data.</text>
</comment>
<protein>
    <submittedName>
        <fullName evidence="13">ABC transporter permease</fullName>
    </submittedName>
</protein>
<dbReference type="Proteomes" id="UP000782312">
    <property type="component" value="Unassembled WGS sequence"/>
</dbReference>
<evidence type="ECO:0000256" key="7">
    <source>
        <dbReference type="ARBA" id="ARBA00023065"/>
    </source>
</evidence>
<evidence type="ECO:0000259" key="12">
    <source>
        <dbReference type="PROSITE" id="PS50928"/>
    </source>
</evidence>
<evidence type="ECO:0000256" key="11">
    <source>
        <dbReference type="RuleBase" id="RU363032"/>
    </source>
</evidence>
<comment type="subcellular location">
    <subcellularLocation>
        <location evidence="1 11">Cell membrane</location>
        <topology evidence="1 11">Multi-pass membrane protein</topology>
    </subcellularLocation>
</comment>
<dbReference type="SUPFAM" id="SSF161098">
    <property type="entry name" value="MetI-like"/>
    <property type="match status" value="1"/>
</dbReference>
<evidence type="ECO:0000256" key="3">
    <source>
        <dbReference type="ARBA" id="ARBA00022475"/>
    </source>
</evidence>
<evidence type="ECO:0000256" key="8">
    <source>
        <dbReference type="ARBA" id="ARBA00023112"/>
    </source>
</evidence>
<proteinExistence type="inferred from homology"/>
<feature type="transmembrane region" description="Helical" evidence="11">
    <location>
        <begin position="273"/>
        <end position="299"/>
    </location>
</feature>
<feature type="transmembrane region" description="Helical" evidence="11">
    <location>
        <begin position="101"/>
        <end position="121"/>
    </location>
</feature>
<feature type="transmembrane region" description="Helical" evidence="11">
    <location>
        <begin position="133"/>
        <end position="162"/>
    </location>
</feature>
<evidence type="ECO:0000313" key="13">
    <source>
        <dbReference type="EMBL" id="MBI3126392.1"/>
    </source>
</evidence>
<organism evidence="13 14">
    <name type="scientific">Tectimicrobiota bacterium</name>
    <dbReference type="NCBI Taxonomy" id="2528274"/>
    <lineage>
        <taxon>Bacteria</taxon>
        <taxon>Pseudomonadati</taxon>
        <taxon>Nitrospinota/Tectimicrobiota group</taxon>
        <taxon>Candidatus Tectimicrobiota</taxon>
    </lineage>
</organism>
<dbReference type="InterPro" id="IPR045621">
    <property type="entry name" value="BPD_transp_1_N"/>
</dbReference>
<dbReference type="EMBL" id="JACPUR010000003">
    <property type="protein sequence ID" value="MBI3126392.1"/>
    <property type="molecule type" value="Genomic_DNA"/>
</dbReference>
<dbReference type="Pfam" id="PF19300">
    <property type="entry name" value="BPD_transp_1_N"/>
    <property type="match status" value="1"/>
</dbReference>
<keyword evidence="2 11" id="KW-0813">Transport</keyword>
<feature type="transmembrane region" description="Helical" evidence="11">
    <location>
        <begin position="9"/>
        <end position="30"/>
    </location>
</feature>
<evidence type="ECO:0000256" key="5">
    <source>
        <dbReference type="ARBA" id="ARBA00022692"/>
    </source>
</evidence>
<dbReference type="InterPro" id="IPR050045">
    <property type="entry name" value="Opp2B"/>
</dbReference>
<dbReference type="PANTHER" id="PTHR43163">
    <property type="entry name" value="DIPEPTIDE TRANSPORT SYSTEM PERMEASE PROTEIN DPPB-RELATED"/>
    <property type="match status" value="1"/>
</dbReference>
<feature type="domain" description="ABC transmembrane type-1" evidence="12">
    <location>
        <begin position="95"/>
        <end position="292"/>
    </location>
</feature>
<keyword evidence="5 11" id="KW-0812">Transmembrane</keyword>
<reference evidence="13" key="1">
    <citation type="submission" date="2020-07" db="EMBL/GenBank/DDBJ databases">
        <title>Huge and variable diversity of episymbiotic CPR bacteria and DPANN archaea in groundwater ecosystems.</title>
        <authorList>
            <person name="He C.Y."/>
            <person name="Keren R."/>
            <person name="Whittaker M."/>
            <person name="Farag I.F."/>
            <person name="Doudna J."/>
            <person name="Cate J.H.D."/>
            <person name="Banfield J.F."/>
        </authorList>
    </citation>
    <scope>NUCLEOTIDE SEQUENCE</scope>
    <source>
        <strain evidence="13">NC_groundwater_763_Ag_S-0.2um_68_21</strain>
    </source>
</reference>
<dbReference type="PROSITE" id="PS50928">
    <property type="entry name" value="ABC_TM1"/>
    <property type="match status" value="1"/>
</dbReference>
<keyword evidence="7" id="KW-0406">Ion transport</keyword>
<evidence type="ECO:0000256" key="2">
    <source>
        <dbReference type="ARBA" id="ARBA00022448"/>
    </source>
</evidence>
<sequence>MRRFLLRRLLLLLPVLWGVSTLVFLVTHVIPGDPVDLMLGETARPAQREEMRKALGLDRPLPVQYAEFLGDLLRGDLGSSLHQRRPVAGLIAERAPATAELALASLAVAMLIAFPLGMAAARRAGSWLDLLAGMLAVLGASLPVFWLGPLLIIAFSLGLGWFPVSGRAGPLSLVLPAATLGMALAAILMRMARSSLLEVLPQDYLATARAKGLSERRVLWLHALRNACLPLITILGLQMGALLSGAIITETVFAWPGVGRLTIQAIAARDYPVVQGCVLFIAGVYVAVNFLADLAYAWLDPRVRLG</sequence>
<accession>A0A932HYA4</accession>
<dbReference type="Pfam" id="PF00528">
    <property type="entry name" value="BPD_transp_1"/>
    <property type="match status" value="1"/>
</dbReference>
<dbReference type="GO" id="GO:0005886">
    <property type="term" value="C:plasma membrane"/>
    <property type="evidence" value="ECO:0007669"/>
    <property type="project" value="UniProtKB-SubCell"/>
</dbReference>